<dbReference type="Proteomes" id="UP000289166">
    <property type="component" value="Unassembled WGS sequence"/>
</dbReference>
<comment type="caution">
    <text evidence="1">The sequence shown here is derived from an EMBL/GenBank/DDBJ whole genome shotgun (WGS) entry which is preliminary data.</text>
</comment>
<name>A0A4Q0I225_9FIRM</name>
<evidence type="ECO:0000313" key="1">
    <source>
        <dbReference type="EMBL" id="RXE57737.1"/>
    </source>
</evidence>
<reference evidence="2" key="1">
    <citation type="submission" date="2018-11" db="EMBL/GenBank/DDBJ databases">
        <title>Genome sequencing of a novel mesophilic and cellulolytic organism within the genus Hungateiclostridium.</title>
        <authorList>
            <person name="Rettenmaier R."/>
            <person name="Liebl W."/>
            <person name="Zverlov V."/>
        </authorList>
    </citation>
    <scope>NUCLEOTIDE SEQUENCE [LARGE SCALE GENOMIC DNA]</scope>
    <source>
        <strain evidence="2">N2K1</strain>
    </source>
</reference>
<organism evidence="1 2">
    <name type="scientific">Acetivibrio mesophilus</name>
    <dbReference type="NCBI Taxonomy" id="2487273"/>
    <lineage>
        <taxon>Bacteria</taxon>
        <taxon>Bacillati</taxon>
        <taxon>Bacillota</taxon>
        <taxon>Clostridia</taxon>
        <taxon>Eubacteriales</taxon>
        <taxon>Oscillospiraceae</taxon>
        <taxon>Acetivibrio</taxon>
    </lineage>
</organism>
<protein>
    <submittedName>
        <fullName evidence="1">Uncharacterized protein</fullName>
    </submittedName>
</protein>
<proteinExistence type="predicted"/>
<keyword evidence="2" id="KW-1185">Reference proteome</keyword>
<dbReference type="EMBL" id="RLII01000039">
    <property type="protein sequence ID" value="RXE57737.1"/>
    <property type="molecule type" value="Genomic_DNA"/>
</dbReference>
<dbReference type="OrthoDB" id="2085462at2"/>
<dbReference type="AlphaFoldDB" id="A0A4Q0I225"/>
<dbReference type="RefSeq" id="WP_128706486.1">
    <property type="nucleotide sequence ID" value="NZ_RLII01000039.1"/>
</dbReference>
<accession>A0A4Q0I225</accession>
<evidence type="ECO:0000313" key="2">
    <source>
        <dbReference type="Proteomes" id="UP000289166"/>
    </source>
</evidence>
<gene>
    <name evidence="1" type="ORF">EFD62_16110</name>
</gene>
<sequence>MKSEVIDTKIVCSGNNRVYHIYRTRCGMLDTLTLRYQIKSGTRTITRKVPFFMGFPLQKVVELAADRI</sequence>